<gene>
    <name evidence="3" type="ORF">BT62DRAFT_933719</name>
</gene>
<keyword evidence="2" id="KW-0812">Transmembrane</keyword>
<comment type="caution">
    <text evidence="3">The sequence shown here is derived from an EMBL/GenBank/DDBJ whole genome shotgun (WGS) entry which is preliminary data.</text>
</comment>
<dbReference type="EMBL" id="MU250539">
    <property type="protein sequence ID" value="KAG7444672.1"/>
    <property type="molecule type" value="Genomic_DNA"/>
</dbReference>
<evidence type="ECO:0000313" key="4">
    <source>
        <dbReference type="Proteomes" id="UP000812287"/>
    </source>
</evidence>
<dbReference type="OrthoDB" id="2855505at2759"/>
<evidence type="ECO:0000256" key="1">
    <source>
        <dbReference type="SAM" id="MobiDB-lite"/>
    </source>
</evidence>
<dbReference type="RefSeq" id="XP_043038172.1">
    <property type="nucleotide sequence ID" value="XM_043186605.1"/>
</dbReference>
<organism evidence="3 4">
    <name type="scientific">Guyanagaster necrorhizus</name>
    <dbReference type="NCBI Taxonomy" id="856835"/>
    <lineage>
        <taxon>Eukaryota</taxon>
        <taxon>Fungi</taxon>
        <taxon>Dikarya</taxon>
        <taxon>Basidiomycota</taxon>
        <taxon>Agaricomycotina</taxon>
        <taxon>Agaricomycetes</taxon>
        <taxon>Agaricomycetidae</taxon>
        <taxon>Agaricales</taxon>
        <taxon>Marasmiineae</taxon>
        <taxon>Physalacriaceae</taxon>
        <taxon>Guyanagaster</taxon>
    </lineage>
</organism>
<feature type="transmembrane region" description="Helical" evidence="2">
    <location>
        <begin position="107"/>
        <end position="131"/>
    </location>
</feature>
<keyword evidence="2" id="KW-0472">Membrane</keyword>
<proteinExistence type="predicted"/>
<evidence type="ECO:0000313" key="3">
    <source>
        <dbReference type="EMBL" id="KAG7444672.1"/>
    </source>
</evidence>
<sequence length="132" mass="14754">MASVNSINAQSKAYGDVHLRDELPISSDALPPYEAEDQSPPTYSSLRRHPPSRYLCLCGILCPLLWIIGALVLWFPLRHLFPCLFSLRRQNADDAISRGIRRDEVQWASVCLTLSGALLFIGTCIFVISYCA</sequence>
<reference evidence="3" key="1">
    <citation type="submission" date="2020-11" db="EMBL/GenBank/DDBJ databases">
        <title>Adaptations for nitrogen fixation in a non-lichenized fungal sporocarp promotes dispersal by wood-feeding termites.</title>
        <authorList>
            <consortium name="DOE Joint Genome Institute"/>
            <person name="Koch R.A."/>
            <person name="Yoon G."/>
            <person name="Arayal U."/>
            <person name="Lail K."/>
            <person name="Amirebrahimi M."/>
            <person name="Labutti K."/>
            <person name="Lipzen A."/>
            <person name="Riley R."/>
            <person name="Barry K."/>
            <person name="Henrissat B."/>
            <person name="Grigoriev I.V."/>
            <person name="Herr J.R."/>
            <person name="Aime M.C."/>
        </authorList>
    </citation>
    <scope>NUCLEOTIDE SEQUENCE</scope>
    <source>
        <strain evidence="3">MCA 3950</strain>
    </source>
</reference>
<feature type="region of interest" description="Disordered" evidence="1">
    <location>
        <begin position="28"/>
        <end position="48"/>
    </location>
</feature>
<dbReference type="GeneID" id="66108902"/>
<keyword evidence="4" id="KW-1185">Reference proteome</keyword>
<keyword evidence="2" id="KW-1133">Transmembrane helix</keyword>
<accession>A0A9P7VQD9</accession>
<feature type="transmembrane region" description="Helical" evidence="2">
    <location>
        <begin position="54"/>
        <end position="77"/>
    </location>
</feature>
<evidence type="ECO:0000256" key="2">
    <source>
        <dbReference type="SAM" id="Phobius"/>
    </source>
</evidence>
<dbReference type="Proteomes" id="UP000812287">
    <property type="component" value="Unassembled WGS sequence"/>
</dbReference>
<name>A0A9P7VQD9_9AGAR</name>
<dbReference type="AlphaFoldDB" id="A0A9P7VQD9"/>
<protein>
    <submittedName>
        <fullName evidence="3">Uncharacterized protein</fullName>
    </submittedName>
</protein>